<accession>A0A1B9B7H1</accession>
<dbReference type="InterPro" id="IPR012349">
    <property type="entry name" value="Split_barrel_FMN-bd"/>
</dbReference>
<name>A0A1B9B7H1_9BACI</name>
<dbReference type="Pfam" id="PF04299">
    <property type="entry name" value="FMN_bind_2"/>
    <property type="match status" value="1"/>
</dbReference>
<sequence length="209" mass="24560">MYIPKYFKVTSMDEIEKFIQKHSFGTLVTTKQGRPIATHIPLYLEKDVDEVNYYLTGHMAYGNPQWRTFEESEEVLVMYQGPHAYISSSWYNHENVPTWDYQAVHIYGKAEILSKEELIEALSKMLYKYEGHREKPVLWHKLSPELLEAELKGITGFKIKVQEVQAAYKLSQNHDEEDQKNVISKLYEENDPNARQLADTMIKSWKHAD</sequence>
<dbReference type="RefSeq" id="WP_065409655.1">
    <property type="nucleotide sequence ID" value="NZ_MAYT01000003.1"/>
</dbReference>
<dbReference type="PIRSF" id="PIRSF010372">
    <property type="entry name" value="PaiB"/>
    <property type="match status" value="1"/>
</dbReference>
<dbReference type="InterPro" id="IPR007396">
    <property type="entry name" value="TR_PAI2-type"/>
</dbReference>
<organism evidence="1 2">
    <name type="scientific">Pseudobacillus wudalianchiensis</name>
    <dbReference type="NCBI Taxonomy" id="1743143"/>
    <lineage>
        <taxon>Bacteria</taxon>
        <taxon>Bacillati</taxon>
        <taxon>Bacillota</taxon>
        <taxon>Bacilli</taxon>
        <taxon>Bacillales</taxon>
        <taxon>Bacillaceae</taxon>
        <taxon>Pseudobacillus</taxon>
    </lineage>
</organism>
<keyword evidence="2" id="KW-1185">Reference proteome</keyword>
<dbReference type="PANTHER" id="PTHR35802">
    <property type="entry name" value="PROTEASE SYNTHASE AND SPORULATION PROTEIN PAI 2"/>
    <property type="match status" value="1"/>
</dbReference>
<dbReference type="GO" id="GO:0006508">
    <property type="term" value="P:proteolysis"/>
    <property type="evidence" value="ECO:0007669"/>
    <property type="project" value="UniProtKB-KW"/>
</dbReference>
<dbReference type="AlphaFoldDB" id="A0A1B9B7H1"/>
<keyword evidence="1" id="KW-0645">Protease</keyword>
<dbReference type="GO" id="GO:0008233">
    <property type="term" value="F:peptidase activity"/>
    <property type="evidence" value="ECO:0007669"/>
    <property type="project" value="UniProtKB-KW"/>
</dbReference>
<gene>
    <name evidence="1" type="ORF">A8F95_19085</name>
</gene>
<proteinExistence type="predicted"/>
<evidence type="ECO:0000313" key="1">
    <source>
        <dbReference type="EMBL" id="OCA92009.1"/>
    </source>
</evidence>
<reference evidence="2" key="1">
    <citation type="submission" date="2016-05" db="EMBL/GenBank/DDBJ databases">
        <authorList>
            <person name="Liu B."/>
            <person name="Wang J."/>
            <person name="Zhu Y."/>
            <person name="Liu G."/>
            <person name="Chen Q."/>
            <person name="Chen Z."/>
            <person name="Lan J."/>
            <person name="Che J."/>
            <person name="Ge C."/>
            <person name="Shi H."/>
            <person name="Pan Z."/>
            <person name="Liu X."/>
        </authorList>
    </citation>
    <scope>NUCLEOTIDE SEQUENCE [LARGE SCALE GENOMIC DNA]</scope>
    <source>
        <strain evidence="2">FJAT-27215</strain>
    </source>
</reference>
<protein>
    <submittedName>
        <fullName evidence="1">Protease</fullName>
    </submittedName>
</protein>
<comment type="caution">
    <text evidence="1">The sequence shown here is derived from an EMBL/GenBank/DDBJ whole genome shotgun (WGS) entry which is preliminary data.</text>
</comment>
<keyword evidence="1" id="KW-0378">Hydrolase</keyword>
<dbReference type="Proteomes" id="UP000092578">
    <property type="component" value="Unassembled WGS sequence"/>
</dbReference>
<dbReference type="Gene3D" id="2.30.110.10">
    <property type="entry name" value="Electron Transport, Fmn-binding Protein, Chain A"/>
    <property type="match status" value="1"/>
</dbReference>
<dbReference type="PANTHER" id="PTHR35802:SF1">
    <property type="entry name" value="PROTEASE SYNTHASE AND SPORULATION PROTEIN PAI 2"/>
    <property type="match status" value="1"/>
</dbReference>
<dbReference type="EMBL" id="MAYT01000003">
    <property type="protein sequence ID" value="OCA92009.1"/>
    <property type="molecule type" value="Genomic_DNA"/>
</dbReference>
<evidence type="ECO:0000313" key="2">
    <source>
        <dbReference type="Proteomes" id="UP000092578"/>
    </source>
</evidence>
<dbReference type="SUPFAM" id="SSF50475">
    <property type="entry name" value="FMN-binding split barrel"/>
    <property type="match status" value="1"/>
</dbReference>